<feature type="region of interest" description="Disordered" evidence="1">
    <location>
        <begin position="37"/>
        <end position="76"/>
    </location>
</feature>
<name>A0ABS6NUZ2_9PSED</name>
<accession>A0ABS6NUZ2</accession>
<reference evidence="2" key="1">
    <citation type="submission" date="2021-06" db="EMBL/GenBank/DDBJ databases">
        <title>Updating the genus Pseudomonas: Description of 43 new species and partition of the Pseudomonas putida group.</title>
        <authorList>
            <person name="Girard L."/>
            <person name="Lood C."/>
            <person name="Vandamme P."/>
            <person name="Rokni-Zadeh H."/>
            <person name="Van Noort V."/>
            <person name="Hofte M."/>
            <person name="Lavigne R."/>
            <person name="De Mot R."/>
        </authorList>
    </citation>
    <scope>NUCLEOTIDE SEQUENCE</scope>
    <source>
        <strain evidence="2">SWRI103</strain>
    </source>
</reference>
<evidence type="ECO:0000256" key="1">
    <source>
        <dbReference type="SAM" id="MobiDB-lite"/>
    </source>
</evidence>
<organism evidence="2 3">
    <name type="scientific">Pseudomonas azadiae</name>
    <dbReference type="NCBI Taxonomy" id="2843612"/>
    <lineage>
        <taxon>Bacteria</taxon>
        <taxon>Pseudomonadati</taxon>
        <taxon>Pseudomonadota</taxon>
        <taxon>Gammaproteobacteria</taxon>
        <taxon>Pseudomonadales</taxon>
        <taxon>Pseudomonadaceae</taxon>
        <taxon>Pseudomonas</taxon>
    </lineage>
</organism>
<dbReference type="EMBL" id="JAHSTY010000001">
    <property type="protein sequence ID" value="MBV4451637.1"/>
    <property type="molecule type" value="Genomic_DNA"/>
</dbReference>
<keyword evidence="3" id="KW-1185">Reference proteome</keyword>
<proteinExistence type="predicted"/>
<feature type="compositionally biased region" description="Basic and acidic residues" evidence="1">
    <location>
        <begin position="39"/>
        <end position="49"/>
    </location>
</feature>
<sequence>MKPKGFGNGPHPAALMGMLSGLFGGFFKPLHNLLFGDTRPPEPKHDDLPLPRVQPLPDAAPFDKQDPSIHGLSTKRNGVKPNNIWDGFRQGKLGNCVTVSAIKAAMAKFGQSPTDIFKSVEKVAQGYKVVMRDNFELQLKQSELDQASLRSGFVLLNDWGMLKDAYFLFACSAKRAQMENNDGWARRSFGAAIDSLNDREDEWGPGEGLKRLGLKDHMQRVPALALADRSLIGMVNRRGHSVAVVDGREENYGRQGRQPTDGQAIALI</sequence>
<protein>
    <submittedName>
        <fullName evidence="2">Uncharacterized protein</fullName>
    </submittedName>
</protein>
<evidence type="ECO:0000313" key="3">
    <source>
        <dbReference type="Proteomes" id="UP001048976"/>
    </source>
</evidence>
<gene>
    <name evidence="2" type="ORF">KVG91_03375</name>
</gene>
<comment type="caution">
    <text evidence="2">The sequence shown here is derived from an EMBL/GenBank/DDBJ whole genome shotgun (WGS) entry which is preliminary data.</text>
</comment>
<dbReference type="Proteomes" id="UP001048976">
    <property type="component" value="Unassembled WGS sequence"/>
</dbReference>
<evidence type="ECO:0000313" key="2">
    <source>
        <dbReference type="EMBL" id="MBV4451637.1"/>
    </source>
</evidence>